<accession>A0A6A2XQ25</accession>
<gene>
    <name evidence="2" type="ORF">F3Y22_tig00111504pilonHSYRG00048</name>
</gene>
<dbReference type="AlphaFoldDB" id="A0A6A2XQ25"/>
<proteinExistence type="predicted"/>
<name>A0A6A2XQ25_HIBSY</name>
<sequence length="120" mass="12911">MSSPYPILVTATQVLQHQPHLVHQFYSASSTLVRLDGNNRDTVTGLLTLEVPAAVAQQETAEETAPVEESSAEEKGEGEVEVESVVNTKLYFGNLPCNVDSAQLAAIIQDYGSRPNLVGE</sequence>
<dbReference type="EMBL" id="VEPZ02001356">
    <property type="protein sequence ID" value="KAE8677632.1"/>
    <property type="molecule type" value="Genomic_DNA"/>
</dbReference>
<keyword evidence="3" id="KW-1185">Reference proteome</keyword>
<comment type="caution">
    <text evidence="2">The sequence shown here is derived from an EMBL/GenBank/DDBJ whole genome shotgun (WGS) entry which is preliminary data.</text>
</comment>
<evidence type="ECO:0000313" key="2">
    <source>
        <dbReference type="EMBL" id="KAE8677632.1"/>
    </source>
</evidence>
<evidence type="ECO:0000313" key="3">
    <source>
        <dbReference type="Proteomes" id="UP000436088"/>
    </source>
</evidence>
<evidence type="ECO:0000256" key="1">
    <source>
        <dbReference type="SAM" id="MobiDB-lite"/>
    </source>
</evidence>
<organism evidence="2 3">
    <name type="scientific">Hibiscus syriacus</name>
    <name type="common">Rose of Sharon</name>
    <dbReference type="NCBI Taxonomy" id="106335"/>
    <lineage>
        <taxon>Eukaryota</taxon>
        <taxon>Viridiplantae</taxon>
        <taxon>Streptophyta</taxon>
        <taxon>Embryophyta</taxon>
        <taxon>Tracheophyta</taxon>
        <taxon>Spermatophyta</taxon>
        <taxon>Magnoliopsida</taxon>
        <taxon>eudicotyledons</taxon>
        <taxon>Gunneridae</taxon>
        <taxon>Pentapetalae</taxon>
        <taxon>rosids</taxon>
        <taxon>malvids</taxon>
        <taxon>Malvales</taxon>
        <taxon>Malvaceae</taxon>
        <taxon>Malvoideae</taxon>
        <taxon>Hibiscus</taxon>
    </lineage>
</organism>
<dbReference type="Proteomes" id="UP000436088">
    <property type="component" value="Unassembled WGS sequence"/>
</dbReference>
<evidence type="ECO:0008006" key="4">
    <source>
        <dbReference type="Google" id="ProtNLM"/>
    </source>
</evidence>
<feature type="region of interest" description="Disordered" evidence="1">
    <location>
        <begin position="57"/>
        <end position="80"/>
    </location>
</feature>
<reference evidence="2" key="1">
    <citation type="submission" date="2019-09" db="EMBL/GenBank/DDBJ databases">
        <title>Draft genome information of white flower Hibiscus syriacus.</title>
        <authorList>
            <person name="Kim Y.-M."/>
        </authorList>
    </citation>
    <scope>NUCLEOTIDE SEQUENCE [LARGE SCALE GENOMIC DNA]</scope>
    <source>
        <strain evidence="2">YM2019G1</strain>
    </source>
</reference>
<protein>
    <recommendedName>
        <fullName evidence="4">RRM domain-containing protein</fullName>
    </recommendedName>
</protein>